<feature type="compositionally biased region" description="Basic and acidic residues" evidence="1">
    <location>
        <begin position="39"/>
        <end position="48"/>
    </location>
</feature>
<evidence type="ECO:0000256" key="1">
    <source>
        <dbReference type="SAM" id="MobiDB-lite"/>
    </source>
</evidence>
<dbReference type="EMBL" id="DXAZ01000014">
    <property type="protein sequence ID" value="HIZ70372.1"/>
    <property type="molecule type" value="Genomic_DNA"/>
</dbReference>
<organism evidence="2 3">
    <name type="scientific">Candidatus Atopostipes pullistercoris</name>
    <dbReference type="NCBI Taxonomy" id="2838467"/>
    <lineage>
        <taxon>Bacteria</taxon>
        <taxon>Bacillati</taxon>
        <taxon>Bacillota</taxon>
        <taxon>Bacilli</taxon>
        <taxon>Lactobacillales</taxon>
        <taxon>Carnobacteriaceae</taxon>
        <taxon>Atopostipes</taxon>
    </lineage>
</organism>
<feature type="compositionally biased region" description="Acidic residues" evidence="1">
    <location>
        <begin position="24"/>
        <end position="38"/>
    </location>
</feature>
<dbReference type="AlphaFoldDB" id="A0A9D2JXM0"/>
<gene>
    <name evidence="2" type="ORF">H9808_01125</name>
</gene>
<reference evidence="2" key="2">
    <citation type="submission" date="2021-04" db="EMBL/GenBank/DDBJ databases">
        <authorList>
            <person name="Gilroy R."/>
        </authorList>
    </citation>
    <scope>NUCLEOTIDE SEQUENCE</scope>
    <source>
        <strain evidence="2">CHK169-4300</strain>
    </source>
</reference>
<feature type="region of interest" description="Disordered" evidence="1">
    <location>
        <begin position="79"/>
        <end position="110"/>
    </location>
</feature>
<name>A0A9D2JXM0_9LACT</name>
<reference evidence="2" key="1">
    <citation type="journal article" date="2021" name="PeerJ">
        <title>Extensive microbial diversity within the chicken gut microbiome revealed by metagenomics and culture.</title>
        <authorList>
            <person name="Gilroy R."/>
            <person name="Ravi A."/>
            <person name="Getino M."/>
            <person name="Pursley I."/>
            <person name="Horton D.L."/>
            <person name="Alikhan N.F."/>
            <person name="Baker D."/>
            <person name="Gharbi K."/>
            <person name="Hall N."/>
            <person name="Watson M."/>
            <person name="Adriaenssens E.M."/>
            <person name="Foster-Nyarko E."/>
            <person name="Jarju S."/>
            <person name="Secka A."/>
            <person name="Antonio M."/>
            <person name="Oren A."/>
            <person name="Chaudhuri R.R."/>
            <person name="La Ragione R."/>
            <person name="Hildebrand F."/>
            <person name="Pallen M.J."/>
        </authorList>
    </citation>
    <scope>NUCLEOTIDE SEQUENCE</scope>
    <source>
        <strain evidence="2">CHK169-4300</strain>
    </source>
</reference>
<feature type="region of interest" description="Disordered" evidence="1">
    <location>
        <begin position="20"/>
        <end position="48"/>
    </location>
</feature>
<accession>A0A9D2JXM0</accession>
<dbReference type="Proteomes" id="UP000824106">
    <property type="component" value="Unassembled WGS sequence"/>
</dbReference>
<feature type="non-terminal residue" evidence="2">
    <location>
        <position position="110"/>
    </location>
</feature>
<proteinExistence type="predicted"/>
<sequence length="110" mass="12339">MKKSLKGLPLNLQLFAEEVSAEQPEVEVGETEVTETEETDKPDADKIVEKLQKRLDSKTKAEKETKTQLEQALARIEELEKGGKKSVKEQSAEEKEAEAQKAKDDEIAKL</sequence>
<evidence type="ECO:0000313" key="2">
    <source>
        <dbReference type="EMBL" id="HIZ70372.1"/>
    </source>
</evidence>
<comment type="caution">
    <text evidence="2">The sequence shown here is derived from an EMBL/GenBank/DDBJ whole genome shotgun (WGS) entry which is preliminary data.</text>
</comment>
<evidence type="ECO:0000313" key="3">
    <source>
        <dbReference type="Proteomes" id="UP000824106"/>
    </source>
</evidence>
<protein>
    <submittedName>
        <fullName evidence="2">Scaffolding protein</fullName>
    </submittedName>
</protein>